<organism evidence="1 2">
    <name type="scientific">Agrobacterium tumefaciens str. B6</name>
    <dbReference type="NCBI Taxonomy" id="1183423"/>
    <lineage>
        <taxon>Bacteria</taxon>
        <taxon>Pseudomonadati</taxon>
        <taxon>Pseudomonadota</taxon>
        <taxon>Alphaproteobacteria</taxon>
        <taxon>Hyphomicrobiales</taxon>
        <taxon>Rhizobiaceae</taxon>
        <taxon>Rhizobium/Agrobacterium group</taxon>
        <taxon>Agrobacterium</taxon>
        <taxon>Agrobacterium tumefaciens complex</taxon>
    </lineage>
</organism>
<accession>A0A822UZY1</accession>
<reference evidence="1 2" key="1">
    <citation type="submission" date="2016-01" db="EMBL/GenBank/DDBJ databases">
        <authorList>
            <person name="Regsiter A."/>
            <person name="william w."/>
        </authorList>
    </citation>
    <scope>NUCLEOTIDE SEQUENCE [LARGE SCALE GENOMIC DNA]</scope>
    <source>
        <strain evidence="1 2">B6</strain>
    </source>
</reference>
<dbReference type="Proteomes" id="UP000192074">
    <property type="component" value="Unassembled WGS sequence"/>
</dbReference>
<evidence type="ECO:0000313" key="1">
    <source>
        <dbReference type="EMBL" id="CVI15866.1"/>
    </source>
</evidence>
<sequence>MSPRVSYARGKPLLLLAEGIQRNDRAFLLFLAGLGRFGSSSRLCLVGNGISGDFGFFQFFFFGQRHVEFEFEIDGRIVETSDGIIGNDQLFRRIGEGEADFKAGFGYFEVPELVLDDDGHLFGIFRLEVLGNPHARRAGQECNEEMVVAGQAAGCGHFTQNLTNNAAKGILCENVVTDMILPHAVLSFPYSNVFSCAARLARQGRCNTLNLRVILEPGSFPILTLTRCPSIRNVLNGSNGKAYAVRKSAII</sequence>
<comment type="caution">
    <text evidence="1">The sequence shown here is derived from an EMBL/GenBank/DDBJ whole genome shotgun (WGS) entry which is preliminary data.</text>
</comment>
<gene>
    <name evidence="1" type="ORF">AGR4A_Cc190353</name>
</gene>
<name>A0A822UZY1_AGRTU</name>
<dbReference type="AlphaFoldDB" id="A0A822UZY1"/>
<evidence type="ECO:0000313" key="2">
    <source>
        <dbReference type="Proteomes" id="UP000192074"/>
    </source>
</evidence>
<dbReference type="EMBL" id="FCNL01000011">
    <property type="protein sequence ID" value="CVI15866.1"/>
    <property type="molecule type" value="Genomic_DNA"/>
</dbReference>
<protein>
    <submittedName>
        <fullName evidence="1">Uncharacterized protein</fullName>
    </submittedName>
</protein>
<proteinExistence type="predicted"/>